<sequence>MVSFTTPRIVSLDWAWEAKVMKARRRHEMSNFIFFQVYVNNNNFFD</sequence>
<evidence type="ECO:0000313" key="1">
    <source>
        <dbReference type="EMBL" id="EPR66068.1"/>
    </source>
</evidence>
<name>S7WPJ9_9BACT</name>
<comment type="caution">
    <text evidence="1">The sequence shown here is derived from an EMBL/GenBank/DDBJ whole genome shotgun (WGS) entry which is preliminary data.</text>
</comment>
<dbReference type="AlphaFoldDB" id="S7WPJ9"/>
<dbReference type="EMBL" id="ATNM01000156">
    <property type="protein sequence ID" value="EPR66068.1"/>
    <property type="molecule type" value="Genomic_DNA"/>
</dbReference>
<accession>S7WPJ9</accession>
<evidence type="ECO:0000313" key="2">
    <source>
        <dbReference type="Proteomes" id="UP000014974"/>
    </source>
</evidence>
<dbReference type="STRING" id="641524.ADICYQ_4766"/>
<proteinExistence type="predicted"/>
<gene>
    <name evidence="1" type="ORF">ADICYQ_4766</name>
</gene>
<protein>
    <submittedName>
        <fullName evidence="1">Uncharacterized protein</fullName>
    </submittedName>
</protein>
<reference evidence="1 2" key="1">
    <citation type="journal article" date="2013" name="Genome Announc.">
        <title>Draft Genome Sequence of Cyclobacterium qasimii Strain M12-11BT, Isolated from Arctic Marine Sediment.</title>
        <authorList>
            <person name="Shivaji S."/>
            <person name="Ara S."/>
            <person name="Singh A."/>
            <person name="Kumar Pinnaka A."/>
        </authorList>
    </citation>
    <scope>NUCLEOTIDE SEQUENCE [LARGE SCALE GENOMIC DNA]</scope>
    <source>
        <strain evidence="1 2">M12-11B</strain>
    </source>
</reference>
<organism evidence="1 2">
    <name type="scientific">Cyclobacterium qasimii M12-11B</name>
    <dbReference type="NCBI Taxonomy" id="641524"/>
    <lineage>
        <taxon>Bacteria</taxon>
        <taxon>Pseudomonadati</taxon>
        <taxon>Bacteroidota</taxon>
        <taxon>Cytophagia</taxon>
        <taxon>Cytophagales</taxon>
        <taxon>Cyclobacteriaceae</taxon>
        <taxon>Cyclobacterium</taxon>
    </lineage>
</organism>
<dbReference type="Proteomes" id="UP000014974">
    <property type="component" value="Unassembled WGS sequence"/>
</dbReference>